<keyword evidence="4" id="KW-1185">Reference proteome</keyword>
<proteinExistence type="predicted"/>
<organism evidence="3 4">
    <name type="scientific">Yersinia similis</name>
    <dbReference type="NCBI Taxonomy" id="367190"/>
    <lineage>
        <taxon>Bacteria</taxon>
        <taxon>Pseudomonadati</taxon>
        <taxon>Pseudomonadota</taxon>
        <taxon>Gammaproteobacteria</taxon>
        <taxon>Enterobacterales</taxon>
        <taxon>Yersiniaceae</taxon>
        <taxon>Yersinia</taxon>
    </lineage>
</organism>
<keyword evidence="1" id="KW-0812">Transmembrane</keyword>
<keyword evidence="1" id="KW-1133">Transmembrane helix</keyword>
<keyword evidence="1" id="KW-0472">Membrane</keyword>
<evidence type="ECO:0000259" key="2">
    <source>
        <dbReference type="Pfam" id="PF01478"/>
    </source>
</evidence>
<feature type="transmembrane region" description="Helical" evidence="1">
    <location>
        <begin position="97"/>
        <end position="117"/>
    </location>
</feature>
<evidence type="ECO:0000256" key="1">
    <source>
        <dbReference type="SAM" id="Phobius"/>
    </source>
</evidence>
<name>A0ABM5PUI9_9GAMM</name>
<feature type="domain" description="Prepilin type IV endopeptidase peptidase" evidence="2">
    <location>
        <begin position="15"/>
        <end position="113"/>
    </location>
</feature>
<dbReference type="Proteomes" id="UP000019439">
    <property type="component" value="Chromosome"/>
</dbReference>
<reference evidence="3 4" key="1">
    <citation type="journal article" date="2014" name="Genome Announc.">
        <title>Genome Sequence of Yersinia similis Y228T, a Member of the Yersinia pseudotuberculosis Complex.</title>
        <authorList>
            <person name="Sprague L.D."/>
            <person name="Neubauer H."/>
        </authorList>
    </citation>
    <scope>NUCLEOTIDE SEQUENCE [LARGE SCALE GENOMIC DNA]</scope>
    <source>
        <strain evidence="3 4">228</strain>
    </source>
</reference>
<feature type="transmembrane region" description="Helical" evidence="1">
    <location>
        <begin position="129"/>
        <end position="148"/>
    </location>
</feature>
<evidence type="ECO:0000313" key="4">
    <source>
        <dbReference type="Proteomes" id="UP000019439"/>
    </source>
</evidence>
<accession>A0ABM5PUI9</accession>
<dbReference type="EMBL" id="CP007230">
    <property type="protein sequence ID" value="AHK18446.1"/>
    <property type="molecule type" value="Genomic_DNA"/>
</dbReference>
<dbReference type="RefSeq" id="WP_025381240.1">
    <property type="nucleotide sequence ID" value="NZ_CABIHS010000325.1"/>
</dbReference>
<dbReference type="Gene3D" id="1.20.120.1220">
    <property type="match status" value="1"/>
</dbReference>
<feature type="transmembrane region" description="Helical" evidence="1">
    <location>
        <begin position="59"/>
        <end position="77"/>
    </location>
</feature>
<sequence length="149" mass="16935">MIRKFMWLNYGVLLIWCGILSRICYTDIRYRLIKNKDILILLILVISTLFILDKPFNYPCALITLAIGFILVTINIVGAGDIKLLAVLALTFPDGIILGYLLVMSILGSILAIIEFIRLRFEKRQSRGLPYGVAIIGSYLFVIYDLFIT</sequence>
<gene>
    <name evidence="3" type="ORF">BF17_03080</name>
</gene>
<protein>
    <submittedName>
        <fullName evidence="3">Flp operon protein B</fullName>
    </submittedName>
</protein>
<dbReference type="Pfam" id="PF01478">
    <property type="entry name" value="Peptidase_A24"/>
    <property type="match status" value="1"/>
</dbReference>
<feature type="transmembrane region" description="Helical" evidence="1">
    <location>
        <begin position="36"/>
        <end position="52"/>
    </location>
</feature>
<evidence type="ECO:0000313" key="3">
    <source>
        <dbReference type="EMBL" id="AHK18446.1"/>
    </source>
</evidence>
<dbReference type="InterPro" id="IPR000045">
    <property type="entry name" value="Prepilin_IV_endopep_pep"/>
</dbReference>